<dbReference type="InterPro" id="IPR001611">
    <property type="entry name" value="Leu-rich_rpt"/>
</dbReference>
<dbReference type="InterPro" id="IPR050333">
    <property type="entry name" value="SLRP"/>
</dbReference>
<organism evidence="4 5">
    <name type="scientific">Paralvinella palmiformis</name>
    <dbReference type="NCBI Taxonomy" id="53620"/>
    <lineage>
        <taxon>Eukaryota</taxon>
        <taxon>Metazoa</taxon>
        <taxon>Spiralia</taxon>
        <taxon>Lophotrochozoa</taxon>
        <taxon>Annelida</taxon>
        <taxon>Polychaeta</taxon>
        <taxon>Sedentaria</taxon>
        <taxon>Canalipalpata</taxon>
        <taxon>Terebellida</taxon>
        <taxon>Terebelliformia</taxon>
        <taxon>Alvinellidae</taxon>
        <taxon>Paralvinella</taxon>
    </lineage>
</organism>
<dbReference type="Gene3D" id="3.80.10.10">
    <property type="entry name" value="Ribonuclease Inhibitor"/>
    <property type="match status" value="2"/>
</dbReference>
<evidence type="ECO:0000256" key="1">
    <source>
        <dbReference type="ARBA" id="ARBA00022614"/>
    </source>
</evidence>
<dbReference type="PANTHER" id="PTHR45712:SF22">
    <property type="entry name" value="INSULIN-LIKE GROWTH FACTOR-BINDING PROTEIN COMPLEX ACID LABILE SUBUNIT"/>
    <property type="match status" value="1"/>
</dbReference>
<evidence type="ECO:0000313" key="5">
    <source>
        <dbReference type="Proteomes" id="UP001208570"/>
    </source>
</evidence>
<keyword evidence="5" id="KW-1185">Reference proteome</keyword>
<sequence>MMSTSTKELVIYIILLQAIIRPTTAGSYDSVSRLYTHIDDNNMASIPNDIPIQAEVVDLSRNAITTCQSFPDLPAVNKIVLKDNFLVEFPNLMAVRTNLTYVDLERNRITSISRELLSALTNLEVLLLSFNELASFPDVPMPKLYRLYLSGNAPMRNLPVLSVLGQTVEELTVGHPNMDDISATALKAMPKLVYLNLYHGGQTRVPPVIETNPLIEGLLLPHNAIRRLPEDFFLRLKRLRLIEVNDNLLTTFPDPCHVNYWMVTIRFGLNPISCDKRLFPLKIALISQIVYGNVICVSPADLTGRDLDSVSFEELRETFDEVGLEDCALWCRHTMDCDGWAYIYNTKGLNNGTCGIASWGKPSVSGVFNFDVFYLNK</sequence>
<dbReference type="EMBL" id="JAODUP010000308">
    <property type="protein sequence ID" value="KAK2153075.1"/>
    <property type="molecule type" value="Genomic_DNA"/>
</dbReference>
<evidence type="ECO:0000256" key="3">
    <source>
        <dbReference type="SAM" id="SignalP"/>
    </source>
</evidence>
<accession>A0AAD9JIY7</accession>
<dbReference type="SUPFAM" id="SSF52058">
    <property type="entry name" value="L domain-like"/>
    <property type="match status" value="1"/>
</dbReference>
<feature type="chain" id="PRO_5041964624" evidence="3">
    <location>
        <begin position="26"/>
        <end position="377"/>
    </location>
</feature>
<dbReference type="Proteomes" id="UP001208570">
    <property type="component" value="Unassembled WGS sequence"/>
</dbReference>
<keyword evidence="2" id="KW-0677">Repeat</keyword>
<protein>
    <submittedName>
        <fullName evidence="4">Uncharacterized protein</fullName>
    </submittedName>
</protein>
<keyword evidence="3" id="KW-0732">Signal</keyword>
<evidence type="ECO:0000313" key="4">
    <source>
        <dbReference type="EMBL" id="KAK2153075.1"/>
    </source>
</evidence>
<dbReference type="Pfam" id="PF13855">
    <property type="entry name" value="LRR_8"/>
    <property type="match status" value="1"/>
</dbReference>
<comment type="caution">
    <text evidence="4">The sequence shown here is derived from an EMBL/GenBank/DDBJ whole genome shotgun (WGS) entry which is preliminary data.</text>
</comment>
<name>A0AAD9JIY7_9ANNE</name>
<gene>
    <name evidence="4" type="ORF">LSH36_308g01014</name>
</gene>
<reference evidence="4" key="1">
    <citation type="journal article" date="2023" name="Mol. Biol. Evol.">
        <title>Third-Generation Sequencing Reveals the Adaptive Role of the Epigenome in Three Deep-Sea Polychaetes.</title>
        <authorList>
            <person name="Perez M."/>
            <person name="Aroh O."/>
            <person name="Sun Y."/>
            <person name="Lan Y."/>
            <person name="Juniper S.K."/>
            <person name="Young C.R."/>
            <person name="Angers B."/>
            <person name="Qian P.Y."/>
        </authorList>
    </citation>
    <scope>NUCLEOTIDE SEQUENCE</scope>
    <source>
        <strain evidence="4">P08H-3</strain>
    </source>
</reference>
<keyword evidence="1" id="KW-0433">Leucine-rich repeat</keyword>
<evidence type="ECO:0000256" key="2">
    <source>
        <dbReference type="ARBA" id="ARBA00022737"/>
    </source>
</evidence>
<proteinExistence type="predicted"/>
<dbReference type="PANTHER" id="PTHR45712">
    <property type="entry name" value="AGAP008170-PA"/>
    <property type="match status" value="1"/>
</dbReference>
<dbReference type="AlphaFoldDB" id="A0AAD9JIY7"/>
<dbReference type="InterPro" id="IPR032675">
    <property type="entry name" value="LRR_dom_sf"/>
</dbReference>
<feature type="signal peptide" evidence="3">
    <location>
        <begin position="1"/>
        <end position="25"/>
    </location>
</feature>